<dbReference type="BioCyc" id="BSUB633149:G1GM8-2036-MONOMER"/>
<dbReference type="OrthoDB" id="9798761at2"/>
<dbReference type="AlphaFoldDB" id="D9QIL6"/>
<evidence type="ECO:0000313" key="3">
    <source>
        <dbReference type="EMBL" id="ADL01349.1"/>
    </source>
</evidence>
<feature type="domain" description="GmrSD restriction endonucleases N-terminal" evidence="1">
    <location>
        <begin position="11"/>
        <end position="226"/>
    </location>
</feature>
<dbReference type="PANTHER" id="PTHR35149">
    <property type="entry name" value="SLL5132 PROTEIN"/>
    <property type="match status" value="1"/>
</dbReference>
<feature type="domain" description="GmrSD restriction endonucleases C-terminal" evidence="2">
    <location>
        <begin position="413"/>
        <end position="546"/>
    </location>
</feature>
<evidence type="ECO:0000259" key="1">
    <source>
        <dbReference type="Pfam" id="PF03235"/>
    </source>
</evidence>
<evidence type="ECO:0000313" key="4">
    <source>
        <dbReference type="Proteomes" id="UP000002696"/>
    </source>
</evidence>
<proteinExistence type="predicted"/>
<dbReference type="InterPro" id="IPR011089">
    <property type="entry name" value="GmrSD_C"/>
</dbReference>
<dbReference type="InParanoid" id="D9QIL6"/>
<dbReference type="HOGENOM" id="CLU_011736_6_4_5"/>
<accession>D9QIL6</accession>
<dbReference type="Proteomes" id="UP000002696">
    <property type="component" value="Chromosome"/>
</dbReference>
<sequence length="553" mass="62697">MQLSPLHLSVAKLLDGRLFRIPGYQRAYSWQSRQRADLFKDIEEAHRSGREHFMATVVALAREKRVIAADELQVVELVDGQQRVTSLVILIKAIEKALGETDGAERKSKRDLQDLLVKGDDHSLVLLQTNHDSSDVFLNYLRKGELTGSVATGSDQNLLNAMRESEEVVARWQAAGELVALLGTIRNKLSLIYHELLDEATVYRVFEVLNSRGLDVRWIDKTKSQLMASICEYVDDPASRAEGLREMQTIWQDIYRILGLREGLGTESLRLAGTWSALNQPNRIVSDEDASRELVRRAGEKLPSIIEAAQWLRQVVREVNELNGDVRLSAVTKIAHARMLAIAIKLRKFDPATQEGLLGAWEKVTFRIFGLAGRDTRHMVGDYVRLGFDILARKMTSTDIAKALANLGEGFEIDEIIDDGDWSECYGGWSEELRYLLFRYDERLAKDAGEQINAAQWTKIWSMDASKSIEHIVPQSSDKRYIHHLGNLTMLPPGVNSSLKDKPPAKKSDRYIECGIKETVAVGRLVQERRGWTEQDVHQRAQRLLEFVRTEWG</sequence>
<protein>
    <recommendedName>
        <fullName evidence="5">DUF262 domain-containing protein</fullName>
    </recommendedName>
</protein>
<gene>
    <name evidence="3" type="ordered locus">Bresu_2039</name>
</gene>
<dbReference type="STRING" id="633149.Bresu_2039"/>
<reference evidence="4" key="1">
    <citation type="journal article" date="2011" name="J. Bacteriol.">
        <title>Genome sequences of eight morphologically diverse alphaproteobacteria.</title>
        <authorList>
            <consortium name="US DOE Joint Genome Institute"/>
            <person name="Brown P.J."/>
            <person name="Kysela D.T."/>
            <person name="Buechlein A."/>
            <person name="Hemmerich C."/>
            <person name="Brun Y.V."/>
        </authorList>
    </citation>
    <scope>NUCLEOTIDE SEQUENCE [LARGE SCALE GENOMIC DNA]</scope>
    <source>
        <strain evidence="4">ATCC 15264 / DSM 4735 / LMG 14903 / NBRC 16000 / CB 81</strain>
    </source>
</reference>
<dbReference type="RefSeq" id="WP_013269450.1">
    <property type="nucleotide sequence ID" value="NC_014375.1"/>
</dbReference>
<evidence type="ECO:0008006" key="5">
    <source>
        <dbReference type="Google" id="ProtNLM"/>
    </source>
</evidence>
<dbReference type="Pfam" id="PF07510">
    <property type="entry name" value="GmrSD_C"/>
    <property type="match status" value="1"/>
</dbReference>
<keyword evidence="4" id="KW-1185">Reference proteome</keyword>
<organism evidence="3 4">
    <name type="scientific">Brevundimonas subvibrioides (strain ATCC 15264 / DSM 4735 / LMG 14903 / NBRC 16000 / CB 81)</name>
    <name type="common">Caulobacter subvibrioides</name>
    <dbReference type="NCBI Taxonomy" id="633149"/>
    <lineage>
        <taxon>Bacteria</taxon>
        <taxon>Pseudomonadati</taxon>
        <taxon>Pseudomonadota</taxon>
        <taxon>Alphaproteobacteria</taxon>
        <taxon>Caulobacterales</taxon>
        <taxon>Caulobacteraceae</taxon>
        <taxon>Brevundimonas</taxon>
    </lineage>
</organism>
<dbReference type="InterPro" id="IPR004919">
    <property type="entry name" value="GmrSD_N"/>
</dbReference>
<dbReference type="eggNOG" id="COG1479">
    <property type="taxonomic scope" value="Bacteria"/>
</dbReference>
<dbReference type="KEGG" id="bsb:Bresu_2039"/>
<evidence type="ECO:0000259" key="2">
    <source>
        <dbReference type="Pfam" id="PF07510"/>
    </source>
</evidence>
<dbReference type="EMBL" id="CP002102">
    <property type="protein sequence ID" value="ADL01349.1"/>
    <property type="molecule type" value="Genomic_DNA"/>
</dbReference>
<dbReference type="PANTHER" id="PTHR35149:SF1">
    <property type="entry name" value="DUF5655 DOMAIN-CONTAINING PROTEIN"/>
    <property type="match status" value="1"/>
</dbReference>
<name>D9QIL6_BRESC</name>
<dbReference type="Pfam" id="PF03235">
    <property type="entry name" value="GmrSD_N"/>
    <property type="match status" value="1"/>
</dbReference>